<accession>G3CRF8</accession>
<sequence length="297" mass="32277">MLTDREKTVIREWNEFAAQMPPSLHEMRQALDNVAVKMNIDPPEVGAVHQNVELRPGLHADVIVPKGAGPHPVMLYIHGGGWIMGSPKTHDKLARECAAAGYLTINLDYRLAPEHPFPAGIDDCVFAAKWIATNAKRWNGDASRLAIGGDSAGGNLTAATLVALSSDASAPKARAGVLIYGVFDFPALLERTKNAPALEGMVRAYLGKEYSSALNDPRVSPMRGVKAGALPPCFVICGTADDLLPESKAMAEALRRANIESELHLMEEMPHAFMQMNELTACREGLKSMFDFLRRHV</sequence>
<dbReference type="Gene3D" id="3.40.50.1820">
    <property type="entry name" value="alpha/beta hydrolase"/>
    <property type="match status" value="1"/>
</dbReference>
<dbReference type="GO" id="GO:0016787">
    <property type="term" value="F:hydrolase activity"/>
    <property type="evidence" value="ECO:0007669"/>
    <property type="project" value="UniProtKB-KW"/>
</dbReference>
<evidence type="ECO:0000313" key="4">
    <source>
        <dbReference type="EMBL" id="AEM45141.1"/>
    </source>
</evidence>
<dbReference type="PROSITE" id="PS01173">
    <property type="entry name" value="LIPASE_GDXG_HIS"/>
    <property type="match status" value="1"/>
</dbReference>
<dbReference type="AlphaFoldDB" id="G3CRF8"/>
<dbReference type="InterPro" id="IPR002168">
    <property type="entry name" value="Lipase_GDXG_HIS_AS"/>
</dbReference>
<feature type="domain" description="Alpha/beta hydrolase fold-3" evidence="3">
    <location>
        <begin position="74"/>
        <end position="274"/>
    </location>
</feature>
<comment type="similarity">
    <text evidence="1">Belongs to the 'GDXG' lipolytic enzyme family.</text>
</comment>
<evidence type="ECO:0000256" key="1">
    <source>
        <dbReference type="ARBA" id="ARBA00010515"/>
    </source>
</evidence>
<dbReference type="InterPro" id="IPR050300">
    <property type="entry name" value="GDXG_lipolytic_enzyme"/>
</dbReference>
<name>G3CRF8_9ZZZZ</name>
<protein>
    <recommendedName>
        <fullName evidence="3">Alpha/beta hydrolase fold-3 domain-containing protein</fullName>
    </recommendedName>
</protein>
<evidence type="ECO:0000256" key="2">
    <source>
        <dbReference type="ARBA" id="ARBA00022801"/>
    </source>
</evidence>
<dbReference type="InterPro" id="IPR013094">
    <property type="entry name" value="AB_hydrolase_3"/>
</dbReference>
<keyword evidence="2" id="KW-0378">Hydrolase</keyword>
<dbReference type="Pfam" id="PF07859">
    <property type="entry name" value="Abhydrolase_3"/>
    <property type="match status" value="1"/>
</dbReference>
<evidence type="ECO:0000259" key="3">
    <source>
        <dbReference type="Pfam" id="PF07859"/>
    </source>
</evidence>
<proteinExistence type="inferred from homology"/>
<dbReference type="ESTHER" id="9zzzz-g3crf8">
    <property type="family name" value="Hormone-sensitive_lipase_like"/>
</dbReference>
<dbReference type="InterPro" id="IPR029058">
    <property type="entry name" value="AB_hydrolase_fold"/>
</dbReference>
<dbReference type="SUPFAM" id="SSF53474">
    <property type="entry name" value="alpha/beta-Hydrolases"/>
    <property type="match status" value="1"/>
</dbReference>
<dbReference type="EMBL" id="HQ156932">
    <property type="protein sequence ID" value="AEM45141.1"/>
    <property type="molecule type" value="Genomic_DNA"/>
</dbReference>
<dbReference type="PANTHER" id="PTHR48081">
    <property type="entry name" value="AB HYDROLASE SUPERFAMILY PROTEIN C4A8.06C"/>
    <property type="match status" value="1"/>
</dbReference>
<organism evidence="4">
    <name type="scientific">uncultured organism</name>
    <dbReference type="NCBI Taxonomy" id="155900"/>
    <lineage>
        <taxon>unclassified sequences</taxon>
        <taxon>environmental samples</taxon>
    </lineage>
</organism>
<reference evidence="4" key="1">
    <citation type="journal article" date="2011" name="FEMS Microbiol. Ecol.">
        <title>Identification of novel lipolytic genes and gene families by screening of metagenomic libraries derived from soil samples of the German Biodiversity Exploratories.</title>
        <authorList>
            <person name="Nacke H."/>
            <person name="Will C."/>
            <person name="Herzog S."/>
            <person name="Nowka B."/>
            <person name="Engelhaupt M."/>
            <person name="Daniel R."/>
        </authorList>
    </citation>
    <scope>NUCLEOTIDE SEQUENCE</scope>
</reference>